<proteinExistence type="predicted"/>
<organism evidence="1 2">
    <name type="scientific">Coemansia biformis</name>
    <dbReference type="NCBI Taxonomy" id="1286918"/>
    <lineage>
        <taxon>Eukaryota</taxon>
        <taxon>Fungi</taxon>
        <taxon>Fungi incertae sedis</taxon>
        <taxon>Zoopagomycota</taxon>
        <taxon>Kickxellomycotina</taxon>
        <taxon>Kickxellomycetes</taxon>
        <taxon>Kickxellales</taxon>
        <taxon>Kickxellaceae</taxon>
        <taxon>Coemansia</taxon>
    </lineage>
</organism>
<dbReference type="AlphaFoldDB" id="A0A9W7XTB4"/>
<dbReference type="Proteomes" id="UP001143981">
    <property type="component" value="Unassembled WGS sequence"/>
</dbReference>
<protein>
    <submittedName>
        <fullName evidence="1">Uncharacterized protein</fullName>
    </submittedName>
</protein>
<dbReference type="OrthoDB" id="5521797at2759"/>
<gene>
    <name evidence="1" type="ORF">LPJ61_006169</name>
</gene>
<sequence>MISILDLAASTGNAHVVRSIEIVLHYQSSMLPGLRKIVEAMRAVTAVWSWIRVLRFEFLQKTVSINWSTDNNTDYAQDAAVASAALAGLFPRIDDLTFLDVDKHPAARLLYENLASCYTGQLQDLYTTLSFALPSGRSFSVMKTMVVESKYTHGHQIPLMDINEIECLRLIKWPVNQTWAELCPNHEVSPVIVFPKLRVAHFQYSHLHMENGVVVHQPDGHPWTLSFPKLRMALIYCPSDICPVLDYAVFPAEMDKIEFSGTPAMIRSIAEMKLPKLQRLVIGIQDDVGVDSDVYSTIKRIMANVQATRVRGLSINKDDVFITPEHVTGMDITSLAISSPTSITTMIALLKAVPGLQHLSIDNISLDGLPSDNLVPDPCDHLPVEPFDTRITRLLYTFKSSQFPPDRMVAAIKYLLLRIPTLEKFYGGEAPRFEIRDFALEYAPWYPHLATIRLVFY</sequence>
<keyword evidence="2" id="KW-1185">Reference proteome</keyword>
<dbReference type="EMBL" id="JANBOI010002684">
    <property type="protein sequence ID" value="KAJ1720376.1"/>
    <property type="molecule type" value="Genomic_DNA"/>
</dbReference>
<evidence type="ECO:0000313" key="1">
    <source>
        <dbReference type="EMBL" id="KAJ1720376.1"/>
    </source>
</evidence>
<name>A0A9W7XTB4_9FUNG</name>
<evidence type="ECO:0000313" key="2">
    <source>
        <dbReference type="Proteomes" id="UP001143981"/>
    </source>
</evidence>
<reference evidence="1" key="1">
    <citation type="submission" date="2022-07" db="EMBL/GenBank/DDBJ databases">
        <title>Phylogenomic reconstructions and comparative analyses of Kickxellomycotina fungi.</title>
        <authorList>
            <person name="Reynolds N.K."/>
            <person name="Stajich J.E."/>
            <person name="Barry K."/>
            <person name="Grigoriev I.V."/>
            <person name="Crous P."/>
            <person name="Smith M.E."/>
        </authorList>
    </citation>
    <scope>NUCLEOTIDE SEQUENCE</scope>
    <source>
        <strain evidence="1">BCRC 34381</strain>
    </source>
</reference>
<comment type="caution">
    <text evidence="1">The sequence shown here is derived from an EMBL/GenBank/DDBJ whole genome shotgun (WGS) entry which is preliminary data.</text>
</comment>
<accession>A0A9W7XTB4</accession>